<accession>A0A2H5RCR8</accession>
<name>A0A2H5RCR8_RHIID</name>
<comment type="caution">
    <text evidence="1">The sequence shown here is derived from an EMBL/GenBank/DDBJ whole genome shotgun (WGS) entry which is preliminary data.</text>
</comment>
<gene>
    <name evidence="1" type="ORF">GLOIN_2v1773137</name>
</gene>
<sequence>MSASPSSKPTYKLEDNDEELVQCIKEIKRRLGNMESILADSNEAMRCEYISAILYTLLYIVKRITDKELTLAPQLEIIGEESTGWVNYAIKAFEELLCIMEGKLHQVVMGFAQNLVQCKSALQVNKKNRKRKSGETFEEDFDYIYGIVTTASEWYFILFASDGISSTSKDPLNIRFSESALKEGLDEEKDLCKNVKRVMKVIVGLLKDRLEYMDEEPDRKKARIEGYRLKK</sequence>
<dbReference type="Proteomes" id="UP000018888">
    <property type="component" value="Unassembled WGS sequence"/>
</dbReference>
<evidence type="ECO:0000313" key="2">
    <source>
        <dbReference type="Proteomes" id="UP000018888"/>
    </source>
</evidence>
<proteinExistence type="predicted"/>
<keyword evidence="2" id="KW-1185">Reference proteome</keyword>
<organism evidence="1 2">
    <name type="scientific">Rhizophagus irregularis (strain DAOM 181602 / DAOM 197198 / MUCL 43194)</name>
    <name type="common">Arbuscular mycorrhizal fungus</name>
    <name type="synonym">Glomus intraradices</name>
    <dbReference type="NCBI Taxonomy" id="747089"/>
    <lineage>
        <taxon>Eukaryota</taxon>
        <taxon>Fungi</taxon>
        <taxon>Fungi incertae sedis</taxon>
        <taxon>Mucoromycota</taxon>
        <taxon>Glomeromycotina</taxon>
        <taxon>Glomeromycetes</taxon>
        <taxon>Glomerales</taxon>
        <taxon>Glomeraceae</taxon>
        <taxon>Rhizophagus</taxon>
    </lineage>
</organism>
<dbReference type="AlphaFoldDB" id="A0A2H5RCR8"/>
<dbReference type="VEuPathDB" id="FungiDB:RhiirFUN_019203"/>
<reference evidence="1 2" key="2">
    <citation type="journal article" date="2018" name="New Phytol.">
        <title>High intraspecific genome diversity in the model arbuscular mycorrhizal symbiont Rhizophagus irregularis.</title>
        <authorList>
            <person name="Chen E.C.H."/>
            <person name="Morin E."/>
            <person name="Beaudet D."/>
            <person name="Noel J."/>
            <person name="Yildirir G."/>
            <person name="Ndikumana S."/>
            <person name="Charron P."/>
            <person name="St-Onge C."/>
            <person name="Giorgi J."/>
            <person name="Kruger M."/>
            <person name="Marton T."/>
            <person name="Ropars J."/>
            <person name="Grigoriev I.V."/>
            <person name="Hainaut M."/>
            <person name="Henrissat B."/>
            <person name="Roux C."/>
            <person name="Martin F."/>
            <person name="Corradi N."/>
        </authorList>
    </citation>
    <scope>NUCLEOTIDE SEQUENCE [LARGE SCALE GENOMIC DNA]</scope>
    <source>
        <strain evidence="1 2">DAOM 197198</strain>
    </source>
</reference>
<reference evidence="1 2" key="1">
    <citation type="journal article" date="2013" name="Proc. Natl. Acad. Sci. U.S.A.">
        <title>Genome of an arbuscular mycorrhizal fungus provides insight into the oldest plant symbiosis.</title>
        <authorList>
            <person name="Tisserant E."/>
            <person name="Malbreil M."/>
            <person name="Kuo A."/>
            <person name="Kohler A."/>
            <person name="Symeonidi A."/>
            <person name="Balestrini R."/>
            <person name="Charron P."/>
            <person name="Duensing N."/>
            <person name="Frei Dit Frey N."/>
            <person name="Gianinazzi-Pearson V."/>
            <person name="Gilbert L.B."/>
            <person name="Handa Y."/>
            <person name="Herr J.R."/>
            <person name="Hijri M."/>
            <person name="Koul R."/>
            <person name="Kawaguchi M."/>
            <person name="Krajinski F."/>
            <person name="Lammers P.J."/>
            <person name="Masclaux F.G."/>
            <person name="Murat C."/>
            <person name="Morin E."/>
            <person name="Ndikumana S."/>
            <person name="Pagni M."/>
            <person name="Petitpierre D."/>
            <person name="Requena N."/>
            <person name="Rosikiewicz P."/>
            <person name="Riley R."/>
            <person name="Saito K."/>
            <person name="San Clemente H."/>
            <person name="Shapiro H."/>
            <person name="van Tuinen D."/>
            <person name="Becard G."/>
            <person name="Bonfante P."/>
            <person name="Paszkowski U."/>
            <person name="Shachar-Hill Y.Y."/>
            <person name="Tuskan G.A."/>
            <person name="Young P.W."/>
            <person name="Sanders I.R."/>
            <person name="Henrissat B."/>
            <person name="Rensing S.A."/>
            <person name="Grigoriev I.V."/>
            <person name="Corradi N."/>
            <person name="Roux C."/>
            <person name="Martin F."/>
        </authorList>
    </citation>
    <scope>NUCLEOTIDE SEQUENCE [LARGE SCALE GENOMIC DNA]</scope>
    <source>
        <strain evidence="1 2">DAOM 197198</strain>
    </source>
</reference>
<evidence type="ECO:0000313" key="1">
    <source>
        <dbReference type="EMBL" id="POG72854.1"/>
    </source>
</evidence>
<dbReference type="EMBL" id="AUPC02000090">
    <property type="protein sequence ID" value="POG72854.1"/>
    <property type="molecule type" value="Genomic_DNA"/>
</dbReference>
<protein>
    <submittedName>
        <fullName evidence="1">Uncharacterized protein</fullName>
    </submittedName>
</protein>